<organism evidence="2">
    <name type="scientific">uncultured Solirubrobacteraceae bacterium</name>
    <dbReference type="NCBI Taxonomy" id="1162706"/>
    <lineage>
        <taxon>Bacteria</taxon>
        <taxon>Bacillati</taxon>
        <taxon>Actinomycetota</taxon>
        <taxon>Thermoleophilia</taxon>
        <taxon>Solirubrobacterales</taxon>
        <taxon>Solirubrobacteraceae</taxon>
        <taxon>environmental samples</taxon>
    </lineage>
</organism>
<feature type="compositionally biased region" description="Basic residues" evidence="1">
    <location>
        <begin position="46"/>
        <end position="56"/>
    </location>
</feature>
<protein>
    <submittedName>
        <fullName evidence="2">Aminomethyltransferase (Glycine cleavage system T protein)</fullName>
        <ecNumber evidence="2">2.1.2.10</ecNumber>
    </submittedName>
</protein>
<accession>A0A6J4SZF7</accession>
<evidence type="ECO:0000313" key="2">
    <source>
        <dbReference type="EMBL" id="CAA9509417.1"/>
    </source>
</evidence>
<proteinExistence type="predicted"/>
<gene>
    <name evidence="2" type="ORF">AVDCRST_MAG30-2393</name>
</gene>
<feature type="compositionally biased region" description="Basic and acidic residues" evidence="1">
    <location>
        <begin position="57"/>
        <end position="66"/>
    </location>
</feature>
<feature type="compositionally biased region" description="Basic and acidic residues" evidence="1">
    <location>
        <begin position="113"/>
        <end position="127"/>
    </location>
</feature>
<feature type="compositionally biased region" description="Basic residues" evidence="1">
    <location>
        <begin position="85"/>
        <end position="112"/>
    </location>
</feature>
<keyword evidence="2" id="KW-0808">Transferase</keyword>
<dbReference type="GO" id="GO:0008168">
    <property type="term" value="F:methyltransferase activity"/>
    <property type="evidence" value="ECO:0007669"/>
    <property type="project" value="UniProtKB-KW"/>
</dbReference>
<evidence type="ECO:0000256" key="1">
    <source>
        <dbReference type="SAM" id="MobiDB-lite"/>
    </source>
</evidence>
<feature type="non-terminal residue" evidence="2">
    <location>
        <position position="213"/>
    </location>
</feature>
<dbReference type="GO" id="GO:0004047">
    <property type="term" value="F:aminomethyltransferase activity"/>
    <property type="evidence" value="ECO:0007669"/>
    <property type="project" value="UniProtKB-EC"/>
</dbReference>
<name>A0A6J4SZF7_9ACTN</name>
<feature type="non-terminal residue" evidence="2">
    <location>
        <position position="1"/>
    </location>
</feature>
<dbReference type="EC" id="2.1.2.10" evidence="2"/>
<reference evidence="2" key="1">
    <citation type="submission" date="2020-02" db="EMBL/GenBank/DDBJ databases">
        <authorList>
            <person name="Meier V. D."/>
        </authorList>
    </citation>
    <scope>NUCLEOTIDE SEQUENCE</scope>
    <source>
        <strain evidence="2">AVDCRST_MAG30</strain>
    </source>
</reference>
<keyword evidence="2" id="KW-0489">Methyltransferase</keyword>
<feature type="compositionally biased region" description="Basic residues" evidence="1">
    <location>
        <begin position="183"/>
        <end position="213"/>
    </location>
</feature>
<dbReference type="GO" id="GO:0032259">
    <property type="term" value="P:methylation"/>
    <property type="evidence" value="ECO:0007669"/>
    <property type="project" value="UniProtKB-KW"/>
</dbReference>
<feature type="region of interest" description="Disordered" evidence="1">
    <location>
        <begin position="1"/>
        <end position="213"/>
    </location>
</feature>
<dbReference type="EMBL" id="CADCVS010000312">
    <property type="protein sequence ID" value="CAA9509417.1"/>
    <property type="molecule type" value="Genomic_DNA"/>
</dbReference>
<sequence length="213" mass="24195">GRPLRDPQADAAARSSRRGRREARPLCRVGDAGPVRQHPRGAPGRALRRRRVRRVPHGRDRDDRAGGRGVPAADPLQRRLEDRRARRAVLRAHARGRRRPRRPLHLPPRRLHALPDRHERRQPREGPRVVPAPRGRLRRHAPRPPPRLRDARGPGPPRAGAGRGAQRGRRASRPLPHRDPDRRRRARDARGGHGVHGRGRRRAARRARARAGG</sequence>
<dbReference type="AlphaFoldDB" id="A0A6J4SZF7"/>